<dbReference type="InterPro" id="IPR050291">
    <property type="entry name" value="CDF_Transporter"/>
</dbReference>
<dbReference type="Gene3D" id="1.20.1510.10">
    <property type="entry name" value="Cation efflux protein transmembrane domain"/>
    <property type="match status" value="1"/>
</dbReference>
<sequence>MAEQTPARTSDWMRPHSLLRISIAVAVVTIVLKMLAWLLTGSVGLLSDALESFVNLAGATFALAMVTIAQRPADDDHPYGHHKAEYFSAGFEGLLVIGASLAIIWVSVARWLDPQPLQRLDWGLGLSLASTVLNGALAWLMFRSARTYRSMALEGDARHLMTDVYTSVGVVLGLGLAHLSGWWWLDPLAGVVVALNILWHGAVLLWRASQGLMDIALDPEQLAQIDAVLQAQTQAAQLQTGEHLVFDSLHTRQAGGHSFIDLHLHVPGEWTLAQAADWRQRTEAALMAAIPRVQARIELLPQGAATVLETEMGTNR</sequence>
<evidence type="ECO:0000256" key="1">
    <source>
        <dbReference type="ARBA" id="ARBA00004141"/>
    </source>
</evidence>
<dbReference type="NCBIfam" id="TIGR01297">
    <property type="entry name" value="CDF"/>
    <property type="match status" value="1"/>
</dbReference>
<gene>
    <name evidence="10" type="ORF">N7330_18705</name>
</gene>
<comment type="similarity">
    <text evidence="2">Belongs to the cation diffusion facilitator (CDF) transporter (TC 2.A.4) family.</text>
</comment>
<dbReference type="InterPro" id="IPR058533">
    <property type="entry name" value="Cation_efflux_TM"/>
</dbReference>
<dbReference type="Proteomes" id="UP001158297">
    <property type="component" value="Unassembled WGS sequence"/>
</dbReference>
<evidence type="ECO:0000256" key="3">
    <source>
        <dbReference type="ARBA" id="ARBA00022448"/>
    </source>
</evidence>
<dbReference type="Pfam" id="PF01545">
    <property type="entry name" value="Cation_efflux"/>
    <property type="match status" value="1"/>
</dbReference>
<evidence type="ECO:0000256" key="5">
    <source>
        <dbReference type="ARBA" id="ARBA00022989"/>
    </source>
</evidence>
<evidence type="ECO:0000259" key="8">
    <source>
        <dbReference type="Pfam" id="PF01545"/>
    </source>
</evidence>
<feature type="transmembrane region" description="Helical" evidence="7">
    <location>
        <begin position="163"/>
        <end position="182"/>
    </location>
</feature>
<dbReference type="SUPFAM" id="SSF161111">
    <property type="entry name" value="Cation efflux protein transmembrane domain-like"/>
    <property type="match status" value="1"/>
</dbReference>
<keyword evidence="3" id="KW-0813">Transport</keyword>
<organism evidence="10 11">
    <name type="scientific">Comamonas aquatica</name>
    <dbReference type="NCBI Taxonomy" id="225991"/>
    <lineage>
        <taxon>Bacteria</taxon>
        <taxon>Pseudomonadati</taxon>
        <taxon>Pseudomonadota</taxon>
        <taxon>Betaproteobacteria</taxon>
        <taxon>Burkholderiales</taxon>
        <taxon>Comamonadaceae</taxon>
        <taxon>Comamonas</taxon>
    </lineage>
</organism>
<evidence type="ECO:0000256" key="2">
    <source>
        <dbReference type="ARBA" id="ARBA00008114"/>
    </source>
</evidence>
<evidence type="ECO:0000313" key="11">
    <source>
        <dbReference type="Proteomes" id="UP001158297"/>
    </source>
</evidence>
<feature type="transmembrane region" description="Helical" evidence="7">
    <location>
        <begin position="21"/>
        <end position="40"/>
    </location>
</feature>
<dbReference type="PANTHER" id="PTHR43840">
    <property type="entry name" value="MITOCHONDRIAL METAL TRANSPORTER 1-RELATED"/>
    <property type="match status" value="1"/>
</dbReference>
<dbReference type="InterPro" id="IPR036837">
    <property type="entry name" value="Cation_efflux_CTD_sf"/>
</dbReference>
<dbReference type="GO" id="GO:0015341">
    <property type="term" value="F:zinc efflux antiporter activity"/>
    <property type="evidence" value="ECO:0007669"/>
    <property type="project" value="TreeGrafter"/>
</dbReference>
<feature type="transmembrane region" description="Helical" evidence="7">
    <location>
        <begin position="124"/>
        <end position="142"/>
    </location>
</feature>
<evidence type="ECO:0000256" key="6">
    <source>
        <dbReference type="ARBA" id="ARBA00023136"/>
    </source>
</evidence>
<keyword evidence="4 7" id="KW-0812">Transmembrane</keyword>
<keyword evidence="5 7" id="KW-1133">Transmembrane helix</keyword>
<dbReference type="AlphaFoldDB" id="A0AA42I2Z9"/>
<protein>
    <submittedName>
        <fullName evidence="10">Cation diffusion facilitator family transporter</fullName>
    </submittedName>
</protein>
<dbReference type="InterPro" id="IPR002524">
    <property type="entry name" value="Cation_efflux"/>
</dbReference>
<comment type="subcellular location">
    <subcellularLocation>
        <location evidence="1">Membrane</location>
        <topology evidence="1">Multi-pass membrane protein</topology>
    </subcellularLocation>
</comment>
<feature type="transmembrane region" description="Helical" evidence="7">
    <location>
        <begin position="52"/>
        <end position="69"/>
    </location>
</feature>
<dbReference type="PANTHER" id="PTHR43840:SF15">
    <property type="entry name" value="MITOCHONDRIAL METAL TRANSPORTER 1-RELATED"/>
    <property type="match status" value="1"/>
</dbReference>
<dbReference type="RefSeq" id="WP_279848595.1">
    <property type="nucleotide sequence ID" value="NZ_JAOCET010000001.1"/>
</dbReference>
<dbReference type="InterPro" id="IPR027470">
    <property type="entry name" value="Cation_efflux_CTD"/>
</dbReference>
<name>A0AA42I2Z9_9BURK</name>
<dbReference type="GO" id="GO:0006882">
    <property type="term" value="P:intracellular zinc ion homeostasis"/>
    <property type="evidence" value="ECO:0007669"/>
    <property type="project" value="TreeGrafter"/>
</dbReference>
<proteinExistence type="inferred from homology"/>
<evidence type="ECO:0000259" key="9">
    <source>
        <dbReference type="Pfam" id="PF16916"/>
    </source>
</evidence>
<evidence type="ECO:0000256" key="7">
    <source>
        <dbReference type="SAM" id="Phobius"/>
    </source>
</evidence>
<dbReference type="Gene3D" id="3.30.70.1350">
    <property type="entry name" value="Cation efflux protein, cytoplasmic domain"/>
    <property type="match status" value="1"/>
</dbReference>
<dbReference type="Pfam" id="PF16916">
    <property type="entry name" value="ZT_dimer"/>
    <property type="match status" value="1"/>
</dbReference>
<dbReference type="EMBL" id="JAODZU010000035">
    <property type="protein sequence ID" value="MDH0365055.1"/>
    <property type="molecule type" value="Genomic_DNA"/>
</dbReference>
<feature type="domain" description="Cation efflux protein transmembrane" evidence="8">
    <location>
        <begin position="20"/>
        <end position="213"/>
    </location>
</feature>
<feature type="transmembrane region" description="Helical" evidence="7">
    <location>
        <begin position="90"/>
        <end position="112"/>
    </location>
</feature>
<accession>A0AA42I2Z9</accession>
<evidence type="ECO:0000256" key="4">
    <source>
        <dbReference type="ARBA" id="ARBA00022692"/>
    </source>
</evidence>
<comment type="caution">
    <text evidence="10">The sequence shown here is derived from an EMBL/GenBank/DDBJ whole genome shotgun (WGS) entry which is preliminary data.</text>
</comment>
<dbReference type="InterPro" id="IPR027469">
    <property type="entry name" value="Cation_efflux_TMD_sf"/>
</dbReference>
<evidence type="ECO:0000313" key="10">
    <source>
        <dbReference type="EMBL" id="MDH0365055.1"/>
    </source>
</evidence>
<keyword evidence="6 7" id="KW-0472">Membrane</keyword>
<feature type="domain" description="Cation efflux protein cytoplasmic" evidence="9">
    <location>
        <begin position="244"/>
        <end position="293"/>
    </location>
</feature>
<dbReference type="GO" id="GO:0015086">
    <property type="term" value="F:cadmium ion transmembrane transporter activity"/>
    <property type="evidence" value="ECO:0007669"/>
    <property type="project" value="TreeGrafter"/>
</dbReference>
<reference evidence="10" key="1">
    <citation type="submission" date="2022-09" db="EMBL/GenBank/DDBJ databases">
        <title>Intensive care unit water sources are persistently colonized with multi-drug resistant bacteria and are the site of extensive horizontal gene transfer of antibiotic resistance genes.</title>
        <authorList>
            <person name="Diorio-Toth L."/>
        </authorList>
    </citation>
    <scope>NUCLEOTIDE SEQUENCE</scope>
    <source>
        <strain evidence="10">GD04130</strain>
    </source>
</reference>
<dbReference type="GO" id="GO:0015093">
    <property type="term" value="F:ferrous iron transmembrane transporter activity"/>
    <property type="evidence" value="ECO:0007669"/>
    <property type="project" value="TreeGrafter"/>
</dbReference>
<feature type="transmembrane region" description="Helical" evidence="7">
    <location>
        <begin position="188"/>
        <end position="206"/>
    </location>
</feature>
<dbReference type="SUPFAM" id="SSF160240">
    <property type="entry name" value="Cation efflux protein cytoplasmic domain-like"/>
    <property type="match status" value="1"/>
</dbReference>
<dbReference type="GO" id="GO:0005886">
    <property type="term" value="C:plasma membrane"/>
    <property type="evidence" value="ECO:0007669"/>
    <property type="project" value="TreeGrafter"/>
</dbReference>